<dbReference type="EMBL" id="JBBUTI010000005">
    <property type="protein sequence ID" value="MEK8046402.1"/>
    <property type="molecule type" value="Genomic_DNA"/>
</dbReference>
<dbReference type="SUPFAM" id="SSF53807">
    <property type="entry name" value="Helical backbone' metal receptor"/>
    <property type="match status" value="1"/>
</dbReference>
<dbReference type="CDD" id="cd01144">
    <property type="entry name" value="BtuF"/>
    <property type="match status" value="1"/>
</dbReference>
<protein>
    <submittedName>
        <fullName evidence="4">Cobalamin-binding protein</fullName>
    </submittedName>
</protein>
<dbReference type="PANTHER" id="PTHR30535">
    <property type="entry name" value="VITAMIN B12-BINDING PROTEIN"/>
    <property type="match status" value="1"/>
</dbReference>
<dbReference type="InterPro" id="IPR002491">
    <property type="entry name" value="ABC_transptr_periplasmic_BD"/>
</dbReference>
<sequence>MNLNAGLAVAALTLLACAMPAYAAPVSALDDDGRTVSLAGPAMRIVSLAPHTTELLFAAGAGDKVVANVRYGDYPAAARALPVVGDSHGLDLERIAALKPDLIVVWMHGSSAGQIDRLKALKLPIFHSEPRSLPQIGDSIRRLGVLAGTQPAADAAADAFARDLAALEQRYRQRPPLRVFYQIWHKPLMTVNDKHLISDVVRLCGGVNVFGSHPTYVPTVSAEAVIAAQPQVLATSTLDGQVDDSVGHWRAFKHFEPIAKQAVVTIPSDHISRHTPRILLGAKRMCEGFEQVRAGQPVKLPAP</sequence>
<feature type="chain" id="PRO_5046276840" evidence="2">
    <location>
        <begin position="24"/>
        <end position="303"/>
    </location>
</feature>
<evidence type="ECO:0000256" key="2">
    <source>
        <dbReference type="SAM" id="SignalP"/>
    </source>
</evidence>
<evidence type="ECO:0000256" key="1">
    <source>
        <dbReference type="ARBA" id="ARBA00022729"/>
    </source>
</evidence>
<dbReference type="RefSeq" id="WP_341398690.1">
    <property type="nucleotide sequence ID" value="NZ_JBBUTI010000005.1"/>
</dbReference>
<dbReference type="Gene3D" id="3.40.50.1980">
    <property type="entry name" value="Nitrogenase molybdenum iron protein domain"/>
    <property type="match status" value="2"/>
</dbReference>
<comment type="caution">
    <text evidence="4">The sequence shown here is derived from an EMBL/GenBank/DDBJ whole genome shotgun (WGS) entry which is preliminary data.</text>
</comment>
<dbReference type="Pfam" id="PF01497">
    <property type="entry name" value="Peripla_BP_2"/>
    <property type="match status" value="1"/>
</dbReference>
<dbReference type="PROSITE" id="PS50983">
    <property type="entry name" value="FE_B12_PBP"/>
    <property type="match status" value="1"/>
</dbReference>
<dbReference type="InterPro" id="IPR054828">
    <property type="entry name" value="Vit_B12_bind_prot"/>
</dbReference>
<evidence type="ECO:0000313" key="4">
    <source>
        <dbReference type="EMBL" id="MEK8046402.1"/>
    </source>
</evidence>
<evidence type="ECO:0000259" key="3">
    <source>
        <dbReference type="PROSITE" id="PS50983"/>
    </source>
</evidence>
<feature type="domain" description="Fe/B12 periplasmic-binding" evidence="3">
    <location>
        <begin position="44"/>
        <end position="297"/>
    </location>
</feature>
<dbReference type="NCBIfam" id="NF038402">
    <property type="entry name" value="TroA_like"/>
    <property type="match status" value="1"/>
</dbReference>
<dbReference type="PANTHER" id="PTHR30535:SF34">
    <property type="entry name" value="MOLYBDATE-BINDING PROTEIN MOLA"/>
    <property type="match status" value="1"/>
</dbReference>
<keyword evidence="5" id="KW-1185">Reference proteome</keyword>
<evidence type="ECO:0000313" key="5">
    <source>
        <dbReference type="Proteomes" id="UP001379945"/>
    </source>
</evidence>
<name>A0ABU9C7K3_9BURK</name>
<organism evidence="4 5">
    <name type="scientific">Ideonella margarita</name>
    <dbReference type="NCBI Taxonomy" id="2984191"/>
    <lineage>
        <taxon>Bacteria</taxon>
        <taxon>Pseudomonadati</taxon>
        <taxon>Pseudomonadota</taxon>
        <taxon>Betaproteobacteria</taxon>
        <taxon>Burkholderiales</taxon>
        <taxon>Sphaerotilaceae</taxon>
        <taxon>Ideonella</taxon>
    </lineage>
</organism>
<dbReference type="Proteomes" id="UP001379945">
    <property type="component" value="Unassembled WGS sequence"/>
</dbReference>
<proteinExistence type="predicted"/>
<dbReference type="InterPro" id="IPR050902">
    <property type="entry name" value="ABC_Transporter_SBP"/>
</dbReference>
<accession>A0ABU9C7K3</accession>
<keyword evidence="1 2" id="KW-0732">Signal</keyword>
<gene>
    <name evidence="4" type="ORF">AACH00_08610</name>
</gene>
<reference evidence="4 5" key="1">
    <citation type="submission" date="2024-04" db="EMBL/GenBank/DDBJ databases">
        <title>Novel species of the genus Ideonella isolated from streams.</title>
        <authorList>
            <person name="Lu H."/>
        </authorList>
    </citation>
    <scope>NUCLEOTIDE SEQUENCE [LARGE SCALE GENOMIC DNA]</scope>
    <source>
        <strain evidence="4 5">LYT19W</strain>
    </source>
</reference>
<feature type="signal peptide" evidence="2">
    <location>
        <begin position="1"/>
        <end position="23"/>
    </location>
</feature>